<feature type="domain" description="DAAF9" evidence="4">
    <location>
        <begin position="703"/>
        <end position="909"/>
    </location>
</feature>
<feature type="domain" description="DAAF9 N-terminal" evidence="1">
    <location>
        <begin position="6"/>
        <end position="196"/>
    </location>
</feature>
<dbReference type="Pfam" id="PF25204">
    <property type="entry name" value="DAAF9_2"/>
    <property type="match status" value="1"/>
</dbReference>
<dbReference type="OrthoDB" id="72033at2759"/>
<protein>
    <submittedName>
        <fullName evidence="6">Uncharacterized protein</fullName>
    </submittedName>
</protein>
<evidence type="ECO:0000313" key="7">
    <source>
        <dbReference type="Proteomes" id="UP000242188"/>
    </source>
</evidence>
<dbReference type="PANTHER" id="PTHR33664:SF1">
    <property type="entry name" value="DYNEIN AXONEMAL ASSEMBLY FACTOR 9"/>
    <property type="match status" value="1"/>
</dbReference>
<reference evidence="6 7" key="1">
    <citation type="journal article" date="2017" name="Nat. Ecol. Evol.">
        <title>Scallop genome provides insights into evolution of bilaterian karyotype and development.</title>
        <authorList>
            <person name="Wang S."/>
            <person name="Zhang J."/>
            <person name="Jiao W."/>
            <person name="Li J."/>
            <person name="Xun X."/>
            <person name="Sun Y."/>
            <person name="Guo X."/>
            <person name="Huan P."/>
            <person name="Dong B."/>
            <person name="Zhang L."/>
            <person name="Hu X."/>
            <person name="Sun X."/>
            <person name="Wang J."/>
            <person name="Zhao C."/>
            <person name="Wang Y."/>
            <person name="Wang D."/>
            <person name="Huang X."/>
            <person name="Wang R."/>
            <person name="Lv J."/>
            <person name="Li Y."/>
            <person name="Zhang Z."/>
            <person name="Liu B."/>
            <person name="Lu W."/>
            <person name="Hui Y."/>
            <person name="Liang J."/>
            <person name="Zhou Z."/>
            <person name="Hou R."/>
            <person name="Li X."/>
            <person name="Liu Y."/>
            <person name="Li H."/>
            <person name="Ning X."/>
            <person name="Lin Y."/>
            <person name="Zhao L."/>
            <person name="Xing Q."/>
            <person name="Dou J."/>
            <person name="Li Y."/>
            <person name="Mao J."/>
            <person name="Guo H."/>
            <person name="Dou H."/>
            <person name="Li T."/>
            <person name="Mu C."/>
            <person name="Jiang W."/>
            <person name="Fu Q."/>
            <person name="Fu X."/>
            <person name="Miao Y."/>
            <person name="Liu J."/>
            <person name="Yu Q."/>
            <person name="Li R."/>
            <person name="Liao H."/>
            <person name="Li X."/>
            <person name="Kong Y."/>
            <person name="Jiang Z."/>
            <person name="Chourrout D."/>
            <person name="Li R."/>
            <person name="Bao Z."/>
        </authorList>
    </citation>
    <scope>NUCLEOTIDE SEQUENCE [LARGE SCALE GENOMIC DNA]</scope>
    <source>
        <strain evidence="6 7">PY_sf001</strain>
    </source>
</reference>
<evidence type="ECO:0000259" key="4">
    <source>
        <dbReference type="Pfam" id="PF25204"/>
    </source>
</evidence>
<dbReference type="CDD" id="cd22936">
    <property type="entry name" value="shulin_C20orf194-like"/>
    <property type="match status" value="1"/>
</dbReference>
<keyword evidence="7" id="KW-1185">Reference proteome</keyword>
<dbReference type="InterPro" id="IPR057478">
    <property type="entry name" value="DAAF9_2"/>
</dbReference>
<dbReference type="Pfam" id="PF25203">
    <property type="entry name" value="PB_DAAF9"/>
    <property type="match status" value="1"/>
</dbReference>
<dbReference type="AlphaFoldDB" id="A0A210R2C3"/>
<organism evidence="6 7">
    <name type="scientific">Mizuhopecten yessoensis</name>
    <name type="common">Japanese scallop</name>
    <name type="synonym">Patinopecten yessoensis</name>
    <dbReference type="NCBI Taxonomy" id="6573"/>
    <lineage>
        <taxon>Eukaryota</taxon>
        <taxon>Metazoa</taxon>
        <taxon>Spiralia</taxon>
        <taxon>Lophotrochozoa</taxon>
        <taxon>Mollusca</taxon>
        <taxon>Bivalvia</taxon>
        <taxon>Autobranchia</taxon>
        <taxon>Pteriomorphia</taxon>
        <taxon>Pectinida</taxon>
        <taxon>Pectinoidea</taxon>
        <taxon>Pectinidae</taxon>
        <taxon>Mizuhopecten</taxon>
    </lineage>
</organism>
<proteinExistence type="predicted"/>
<feature type="domain" description="DAAF9 CobW C-like" evidence="2">
    <location>
        <begin position="925"/>
        <end position="991"/>
    </location>
</feature>
<dbReference type="InterPro" id="IPR058843">
    <property type="entry name" value="PH_DAAF9"/>
</dbReference>
<evidence type="ECO:0000259" key="1">
    <source>
        <dbReference type="Pfam" id="PF23281"/>
    </source>
</evidence>
<comment type="caution">
    <text evidence="6">The sequence shown here is derived from an EMBL/GenBank/DDBJ whole genome shotgun (WGS) entry which is preliminary data.</text>
</comment>
<evidence type="ECO:0000259" key="2">
    <source>
        <dbReference type="Pfam" id="PF23319"/>
    </source>
</evidence>
<dbReference type="InterPro" id="IPR056498">
    <property type="entry name" value="DAAF9_N"/>
</dbReference>
<gene>
    <name evidence="6" type="ORF">KP79_PYT17075</name>
</gene>
<evidence type="ECO:0000313" key="6">
    <source>
        <dbReference type="EMBL" id="OWF55092.1"/>
    </source>
</evidence>
<evidence type="ECO:0000259" key="3">
    <source>
        <dbReference type="Pfam" id="PF25203"/>
    </source>
</evidence>
<name>A0A210R2C3_MIZYE</name>
<dbReference type="InterPro" id="IPR040342">
    <property type="entry name" value="DNAAF9"/>
</dbReference>
<feature type="domain" description="DAAF9 pita-bread-like" evidence="3">
    <location>
        <begin position="200"/>
        <end position="480"/>
    </location>
</feature>
<dbReference type="Proteomes" id="UP000242188">
    <property type="component" value="Unassembled WGS sequence"/>
</dbReference>
<sequence length="1127" mass="127033">MTQTKIATRLRNVQSLLKEQSRDSDKPDTILCIAGIDSRYNAGSIELFNYLLFGFFETRKAELEKSGFEEEVIDDVVFVIRQYEVDIYCNPINYHYLLPYVSHWRNVRFHCVTEKQYEDEEESGNFKIQSFIEMVADSKIVGIPFSIAGQPQRFDKMLVEKWPIVQAYALEDFGGKGFFTLSHEVVDVSEDLQSLYAQIDPVSLENTITEQLPLLERQWTNMINTVNVDLSKDPKAITEEKICEPLKSYFLHGLVGAGSIDRSHKEVPFVLFGKNTKKSILDSLESGGKTEKNHIHTTGTGKDPAKFMICRGISPHSTLSCTRTYFFTQLSDPFQGSYDDYVAEDEETRVLVQLYSAMVDSVMEGIQVYTKTLSEHKARAMAIDRLLDQCKMITNPSIQKYLQRRSNIVFKLEAANNGGCSCPVVDGQRSLKIKTVSLLLSDIPSVTHPGKVTGSLAFSEVFLDSVVKVQREDGTQYLDSEILILTANFPRFQAWHLSGGKNSPLPGIQDKLNRGLGDQCGKLLIDGESVYAGTAKNLCRSPIEVQLYVYEHALIFLRPQSGAITILNKETLQSVQFYDGGTGSVIAVLFLVVKETAKLKLPTFLTSVNNHIYFSFMPKSKAYKHMFSEYSCSCEALATLPNLKMFLAHFSASSVSDLPIPEEALPAIRNVNQPLDTDRSIAAENRRPGEEVEPEDKTIEIVITIVGGVHGNHKATLCDTLTNITKDRIKWTVLRQPLDSTKSFIPGQLQMSLTALVSNNRRKRSSVSTTSKARVLVVTPMNVDIVQVVKAIQCHPDPDVRKVTKIGAVTVCVDPLNAYMERRLTHPFLLNDCAQGWVNNILFTSSTSVKNQSLIEVQNLLRSINTDVAFFLAENGKVTRSMDIDAMLSETAFMQDEKVRARHLLCPGWSLGAWKEQTTLFKMNSILLRFSQPLESPLLLKKLKGLKSSLKTFPCQGNIYFLHGMLHFTDSSNLKEIHHVTLSDTTTLTVAKNLDQLSSNVTNGDGPHNTKGDHFLVITGCELKENVVKDWVRMCVKQKPEKKKLIARKNVSKEDVKKIHTKHHLEALPEGWFYNGTQFVSFDGEKQNTHPDLDRFIQQYIENTNHEVEMFNKKVDEISRNYVDLFS</sequence>
<dbReference type="PANTHER" id="PTHR33664">
    <property type="entry name" value="RCG26366"/>
    <property type="match status" value="1"/>
</dbReference>
<dbReference type="InterPro" id="IPR058844">
    <property type="entry name" value="PB_DAAF9"/>
</dbReference>
<feature type="domain" description="DAAF9 PH" evidence="5">
    <location>
        <begin position="521"/>
        <end position="629"/>
    </location>
</feature>
<dbReference type="Pfam" id="PF23319">
    <property type="entry name" value="CobW_C_DAAF9"/>
    <property type="match status" value="1"/>
</dbReference>
<dbReference type="Pfam" id="PF23281">
    <property type="entry name" value="DAAF9_N"/>
    <property type="match status" value="1"/>
</dbReference>
<evidence type="ECO:0000259" key="5">
    <source>
        <dbReference type="Pfam" id="PF26246"/>
    </source>
</evidence>
<dbReference type="EMBL" id="NEDP02000770">
    <property type="protein sequence ID" value="OWF55092.1"/>
    <property type="molecule type" value="Genomic_DNA"/>
</dbReference>
<accession>A0A210R2C3</accession>
<dbReference type="InterPro" id="IPR056414">
    <property type="entry name" value="DAAF9_CobW_C"/>
</dbReference>
<dbReference type="STRING" id="6573.A0A210R2C3"/>
<dbReference type="Pfam" id="PF26246">
    <property type="entry name" value="PH_DAAF9"/>
    <property type="match status" value="1"/>
</dbReference>